<dbReference type="Gene3D" id="2.30.30.40">
    <property type="entry name" value="SH3 Domains"/>
    <property type="match status" value="2"/>
</dbReference>
<dbReference type="AlphaFoldDB" id="A0A9Q9CTM4"/>
<dbReference type="GO" id="GO:0009252">
    <property type="term" value="P:peptidoglycan biosynthetic process"/>
    <property type="evidence" value="ECO:0007669"/>
    <property type="project" value="UniProtKB-KW"/>
</dbReference>
<keyword evidence="3 6" id="KW-0133">Cell shape</keyword>
<dbReference type="GO" id="GO:0016740">
    <property type="term" value="F:transferase activity"/>
    <property type="evidence" value="ECO:0007669"/>
    <property type="project" value="UniProtKB-KW"/>
</dbReference>
<gene>
    <name evidence="9" type="ORF">J0J70_07460</name>
</gene>
<dbReference type="PROSITE" id="PS51781">
    <property type="entry name" value="SH3B"/>
    <property type="match status" value="1"/>
</dbReference>
<organism evidence="9 10">
    <name type="scientific">Turicibacter bilis</name>
    <dbReference type="NCBI Taxonomy" id="2735723"/>
    <lineage>
        <taxon>Bacteria</taxon>
        <taxon>Bacillati</taxon>
        <taxon>Bacillota</taxon>
        <taxon>Erysipelotrichia</taxon>
        <taxon>Erysipelotrichales</taxon>
        <taxon>Turicibacteraceae</taxon>
        <taxon>Turicibacter</taxon>
    </lineage>
</organism>
<dbReference type="Pfam" id="PF08239">
    <property type="entry name" value="SH3_3"/>
    <property type="match status" value="2"/>
</dbReference>
<keyword evidence="2" id="KW-0808">Transferase</keyword>
<evidence type="ECO:0000256" key="3">
    <source>
        <dbReference type="ARBA" id="ARBA00022960"/>
    </source>
</evidence>
<dbReference type="InterPro" id="IPR052354">
    <property type="entry name" value="Cell_Wall_Dynamics_Protein"/>
</dbReference>
<dbReference type="Proteomes" id="UP001058072">
    <property type="component" value="Chromosome"/>
</dbReference>
<dbReference type="InterPro" id="IPR038063">
    <property type="entry name" value="Transpep_catalytic_dom"/>
</dbReference>
<dbReference type="CDD" id="cd16913">
    <property type="entry name" value="YkuD_like"/>
    <property type="match status" value="1"/>
</dbReference>
<keyword evidence="4 6" id="KW-0573">Peptidoglycan synthesis</keyword>
<reference evidence="9" key="1">
    <citation type="submission" date="2021-03" db="EMBL/GenBank/DDBJ databases">
        <title>Comparative Genomics and Metabolomics in the genus Turicibacter.</title>
        <authorList>
            <person name="Maki J."/>
            <person name="Looft T."/>
        </authorList>
    </citation>
    <scope>NUCLEOTIDE SEQUENCE</scope>
    <source>
        <strain evidence="9">ISU324</strain>
    </source>
</reference>
<dbReference type="SUPFAM" id="SSF141523">
    <property type="entry name" value="L,D-transpeptidase catalytic domain-like"/>
    <property type="match status" value="1"/>
</dbReference>
<dbReference type="PANTHER" id="PTHR34408:SF1">
    <property type="entry name" value="GLYCOSYL HYDROLASE FAMILY 19 DOMAIN-CONTAINING PROTEIN HI_1415"/>
    <property type="match status" value="1"/>
</dbReference>
<evidence type="ECO:0000259" key="7">
    <source>
        <dbReference type="PROSITE" id="PS51781"/>
    </source>
</evidence>
<dbReference type="PANTHER" id="PTHR34408">
    <property type="entry name" value="FAMILY PROTEIN, PUTATIVE-RELATED"/>
    <property type="match status" value="1"/>
</dbReference>
<dbReference type="GO" id="GO:0008360">
    <property type="term" value="P:regulation of cell shape"/>
    <property type="evidence" value="ECO:0007669"/>
    <property type="project" value="UniProtKB-UniRule"/>
</dbReference>
<name>A0A9Q9CTM4_9FIRM</name>
<feature type="active site" description="Nucleophile" evidence="6">
    <location>
        <position position="249"/>
    </location>
</feature>
<evidence type="ECO:0000256" key="2">
    <source>
        <dbReference type="ARBA" id="ARBA00022679"/>
    </source>
</evidence>
<evidence type="ECO:0000256" key="1">
    <source>
        <dbReference type="ARBA" id="ARBA00004752"/>
    </source>
</evidence>
<dbReference type="Gene3D" id="2.40.440.10">
    <property type="entry name" value="L,D-transpeptidase catalytic domain-like"/>
    <property type="match status" value="1"/>
</dbReference>
<dbReference type="InterPro" id="IPR003646">
    <property type="entry name" value="SH3-like_bac-type"/>
</dbReference>
<evidence type="ECO:0000256" key="6">
    <source>
        <dbReference type="PROSITE-ProRule" id="PRU01373"/>
    </source>
</evidence>
<evidence type="ECO:0000313" key="9">
    <source>
        <dbReference type="EMBL" id="UUF09698.1"/>
    </source>
</evidence>
<dbReference type="PROSITE" id="PS52029">
    <property type="entry name" value="LD_TPASE"/>
    <property type="match status" value="1"/>
</dbReference>
<dbReference type="Pfam" id="PF03734">
    <property type="entry name" value="YkuD"/>
    <property type="match status" value="1"/>
</dbReference>
<dbReference type="SMART" id="SM00287">
    <property type="entry name" value="SH3b"/>
    <property type="match status" value="2"/>
</dbReference>
<evidence type="ECO:0000259" key="8">
    <source>
        <dbReference type="PROSITE" id="PS52029"/>
    </source>
</evidence>
<comment type="pathway">
    <text evidence="1 6">Cell wall biogenesis; peptidoglycan biosynthesis.</text>
</comment>
<protein>
    <submittedName>
        <fullName evidence="9">SH3 domain-containing protein</fullName>
    </submittedName>
</protein>
<proteinExistence type="predicted"/>
<sequence>MRAPINKYTITNLNLRKEPSKSAMIIKVIPAYSRFELIDSDDEWLKVLYDNQIGYVYKDYVSVTKVTTSNVHLRSKPSKNSQSMKVIKKHQDVEVVDQDGLWSQSFYDGKLGFIYSGYLSDDGAKSDPDKLGVFYMDMTKYVNDNKIKSPTPFLLATDLKAKQTYVFEDDKGTWKELYRWPSTIGAPATPTITGTFHINGRKPSFGTDRYQVKHATRIKDGYYYHSILYDPSGTRIIDDRLGEALSHGCIRLAPENAKWIYDNILDGTTVLIH</sequence>
<feature type="active site" description="Proton donor/acceptor" evidence="6">
    <location>
        <position position="225"/>
    </location>
</feature>
<feature type="domain" description="L,D-TPase catalytic" evidence="8">
    <location>
        <begin position="153"/>
        <end position="273"/>
    </location>
</feature>
<evidence type="ECO:0000256" key="5">
    <source>
        <dbReference type="ARBA" id="ARBA00023316"/>
    </source>
</evidence>
<dbReference type="InterPro" id="IPR005490">
    <property type="entry name" value="LD_TPept_cat_dom"/>
</dbReference>
<evidence type="ECO:0000313" key="10">
    <source>
        <dbReference type="Proteomes" id="UP001058072"/>
    </source>
</evidence>
<dbReference type="EMBL" id="CP071250">
    <property type="protein sequence ID" value="UUF09698.1"/>
    <property type="molecule type" value="Genomic_DNA"/>
</dbReference>
<keyword evidence="5 6" id="KW-0961">Cell wall biogenesis/degradation</keyword>
<dbReference type="GO" id="GO:0071555">
    <property type="term" value="P:cell wall organization"/>
    <property type="evidence" value="ECO:0007669"/>
    <property type="project" value="UniProtKB-UniRule"/>
</dbReference>
<accession>A0A9Q9CTM4</accession>
<evidence type="ECO:0000256" key="4">
    <source>
        <dbReference type="ARBA" id="ARBA00022984"/>
    </source>
</evidence>
<feature type="domain" description="SH3b" evidence="7">
    <location>
        <begin position="3"/>
        <end position="65"/>
    </location>
</feature>